<sequence length="553" mass="60325">MAPCGWVVVVALALAAVAAPVGPTVTLDFGTYRGISNPITGTDTFYGLPFAAPPTGNLRLRPPQLFATNYGNVVQDASLPKSDCTQQPIEVVSTTELEYVETYAGPNYTAYLSITGTGSEDCLYLNVIRPSTATPTSKLPVMFWIFGGGFEFGGISEYDGSFLVQQSIAMGQDVIWVAANYRVSAWGFMPGQEVLDAGVTNIGLLDQRAALLWVQQYISQFGGDPEKVTLFGESAGAMSIGFQLLLYGGDTNNTFRAAIMESGSPLPVGPPSYAQGVFDQIVDFSNCSSANDKLECLRHLDESTFLQAVATTPSIESSYVNLHLAYIPRIDYNTVPDFPPNLLRSGRFAKLPVISGDNEDEGTLFQFTSLNVTTDDEFAQFVKEMFPLLNETTLEMLLEAYPEDPALGSPYNTGDLYALTPENKRIASFYGDTVWNAARRFFSQIYVNASVPIWSYLFSHTNVIPYLGAFHSSELPFVFTHHSSVKDDCVDEYDVRARTLVECWVGSARHVEYVHPAANVLVGAEVDVVVDVLEVEVGRLLCVVVAQATRGKI</sequence>
<keyword evidence="3" id="KW-0732">Signal</keyword>
<evidence type="ECO:0000256" key="1">
    <source>
        <dbReference type="ARBA" id="ARBA00005964"/>
    </source>
</evidence>
<protein>
    <recommendedName>
        <fullName evidence="3">Carboxylic ester hydrolase</fullName>
        <ecNumber evidence="3">3.1.1.-</ecNumber>
    </recommendedName>
</protein>
<dbReference type="EC" id="3.1.1.-" evidence="3"/>
<dbReference type="STRING" id="1353952.A0A165JGB0"/>
<dbReference type="EMBL" id="KV423920">
    <property type="protein sequence ID" value="KZT61798.1"/>
    <property type="molecule type" value="Genomic_DNA"/>
</dbReference>
<feature type="chain" id="PRO_5007748451" description="Carboxylic ester hydrolase" evidence="3">
    <location>
        <begin position="19"/>
        <end position="553"/>
    </location>
</feature>
<evidence type="ECO:0000256" key="2">
    <source>
        <dbReference type="ARBA" id="ARBA00022801"/>
    </source>
</evidence>
<proteinExistence type="inferred from homology"/>
<dbReference type="InterPro" id="IPR002018">
    <property type="entry name" value="CarbesteraseB"/>
</dbReference>
<dbReference type="InterPro" id="IPR019819">
    <property type="entry name" value="Carboxylesterase_B_CS"/>
</dbReference>
<evidence type="ECO:0000256" key="3">
    <source>
        <dbReference type="RuleBase" id="RU361235"/>
    </source>
</evidence>
<comment type="similarity">
    <text evidence="1 3">Belongs to the type-B carboxylesterase/lipase family.</text>
</comment>
<dbReference type="PROSITE" id="PS00122">
    <property type="entry name" value="CARBOXYLESTERASE_B_1"/>
    <property type="match status" value="1"/>
</dbReference>
<dbReference type="GO" id="GO:0016787">
    <property type="term" value="F:hydrolase activity"/>
    <property type="evidence" value="ECO:0007669"/>
    <property type="project" value="UniProtKB-KW"/>
</dbReference>
<evidence type="ECO:0000259" key="4">
    <source>
        <dbReference type="Pfam" id="PF00135"/>
    </source>
</evidence>
<reference evidence="5 6" key="1">
    <citation type="journal article" date="2016" name="Mol. Biol. Evol.">
        <title>Comparative Genomics of Early-Diverging Mushroom-Forming Fungi Provides Insights into the Origins of Lignocellulose Decay Capabilities.</title>
        <authorList>
            <person name="Nagy L.G."/>
            <person name="Riley R."/>
            <person name="Tritt A."/>
            <person name="Adam C."/>
            <person name="Daum C."/>
            <person name="Floudas D."/>
            <person name="Sun H."/>
            <person name="Yadav J.S."/>
            <person name="Pangilinan J."/>
            <person name="Larsson K.H."/>
            <person name="Matsuura K."/>
            <person name="Barry K."/>
            <person name="Labutti K."/>
            <person name="Kuo R."/>
            <person name="Ohm R.A."/>
            <person name="Bhattacharya S.S."/>
            <person name="Shirouzu T."/>
            <person name="Yoshinaga Y."/>
            <person name="Martin F.M."/>
            <person name="Grigoriev I.V."/>
            <person name="Hibbett D.S."/>
        </authorList>
    </citation>
    <scope>NUCLEOTIDE SEQUENCE [LARGE SCALE GENOMIC DNA]</scope>
    <source>
        <strain evidence="5 6">HHB12733</strain>
    </source>
</reference>
<dbReference type="Proteomes" id="UP000076842">
    <property type="component" value="Unassembled WGS sequence"/>
</dbReference>
<keyword evidence="6" id="KW-1185">Reference proteome</keyword>
<gene>
    <name evidence="5" type="ORF">CALCODRAFT_514457</name>
</gene>
<dbReference type="Pfam" id="PF00135">
    <property type="entry name" value="COesterase"/>
    <property type="match status" value="1"/>
</dbReference>
<name>A0A165JGB0_9BASI</name>
<keyword evidence="2 3" id="KW-0378">Hydrolase</keyword>
<feature type="signal peptide" evidence="3">
    <location>
        <begin position="1"/>
        <end position="18"/>
    </location>
</feature>
<dbReference type="InParanoid" id="A0A165JGB0"/>
<dbReference type="Gene3D" id="3.40.50.1820">
    <property type="entry name" value="alpha/beta hydrolase"/>
    <property type="match status" value="1"/>
</dbReference>
<dbReference type="FunCoup" id="A0A165JGB0">
    <property type="interactions" value="2"/>
</dbReference>
<dbReference type="InterPro" id="IPR019826">
    <property type="entry name" value="Carboxylesterase_B_AS"/>
</dbReference>
<dbReference type="PROSITE" id="PS00941">
    <property type="entry name" value="CARBOXYLESTERASE_B_2"/>
    <property type="match status" value="1"/>
</dbReference>
<dbReference type="OrthoDB" id="408631at2759"/>
<dbReference type="SUPFAM" id="SSF53474">
    <property type="entry name" value="alpha/beta-Hydrolases"/>
    <property type="match status" value="1"/>
</dbReference>
<dbReference type="InterPro" id="IPR050309">
    <property type="entry name" value="Type-B_Carboxylest/Lipase"/>
</dbReference>
<evidence type="ECO:0000313" key="6">
    <source>
        <dbReference type="Proteomes" id="UP000076842"/>
    </source>
</evidence>
<dbReference type="ESTHER" id="9basi-a0a165jgb0">
    <property type="family name" value="Fungal_carboxylesterase_lipase"/>
</dbReference>
<evidence type="ECO:0000313" key="5">
    <source>
        <dbReference type="EMBL" id="KZT61798.1"/>
    </source>
</evidence>
<feature type="domain" description="Carboxylesterase type B" evidence="4">
    <location>
        <begin position="23"/>
        <end position="504"/>
    </location>
</feature>
<accession>A0A165JGB0</accession>
<dbReference type="PANTHER" id="PTHR11559">
    <property type="entry name" value="CARBOXYLESTERASE"/>
    <property type="match status" value="1"/>
</dbReference>
<dbReference type="AlphaFoldDB" id="A0A165JGB0"/>
<organism evidence="5 6">
    <name type="scientific">Calocera cornea HHB12733</name>
    <dbReference type="NCBI Taxonomy" id="1353952"/>
    <lineage>
        <taxon>Eukaryota</taxon>
        <taxon>Fungi</taxon>
        <taxon>Dikarya</taxon>
        <taxon>Basidiomycota</taxon>
        <taxon>Agaricomycotina</taxon>
        <taxon>Dacrymycetes</taxon>
        <taxon>Dacrymycetales</taxon>
        <taxon>Dacrymycetaceae</taxon>
        <taxon>Calocera</taxon>
    </lineage>
</organism>
<dbReference type="InterPro" id="IPR029058">
    <property type="entry name" value="AB_hydrolase_fold"/>
</dbReference>